<dbReference type="EMBL" id="BAAAME010000002">
    <property type="protein sequence ID" value="GAA1724885.1"/>
    <property type="molecule type" value="Genomic_DNA"/>
</dbReference>
<evidence type="ECO:0000313" key="2">
    <source>
        <dbReference type="Proteomes" id="UP001501057"/>
    </source>
</evidence>
<protein>
    <submittedName>
        <fullName evidence="1">Uncharacterized protein</fullName>
    </submittedName>
</protein>
<name>A0ABN2JF46_9ACTN</name>
<organism evidence="1 2">
    <name type="scientific">Aeromicrobium alkaliterrae</name>
    <dbReference type="NCBI Taxonomy" id="302168"/>
    <lineage>
        <taxon>Bacteria</taxon>
        <taxon>Bacillati</taxon>
        <taxon>Actinomycetota</taxon>
        <taxon>Actinomycetes</taxon>
        <taxon>Propionibacteriales</taxon>
        <taxon>Nocardioidaceae</taxon>
        <taxon>Aeromicrobium</taxon>
    </lineage>
</organism>
<sequence>MRIQDRPIRSLRDLTRVWRFIDGDFGYDAPQMFALLIDRHDTIVPTVIQVYDAEWDGGLDAEVMATFLEAHGELLRTEYPGGSLALMRARPGSPTLTNEDRTWCSMTHEMLVAAPFRTRPLFFATDRSVGVVPPAALAAPTG</sequence>
<gene>
    <name evidence="1" type="ORF">GCM10009710_02090</name>
</gene>
<proteinExistence type="predicted"/>
<keyword evidence="2" id="KW-1185">Reference proteome</keyword>
<dbReference type="Proteomes" id="UP001501057">
    <property type="component" value="Unassembled WGS sequence"/>
</dbReference>
<accession>A0ABN2JF46</accession>
<comment type="caution">
    <text evidence="1">The sequence shown here is derived from an EMBL/GenBank/DDBJ whole genome shotgun (WGS) entry which is preliminary data.</text>
</comment>
<evidence type="ECO:0000313" key="1">
    <source>
        <dbReference type="EMBL" id="GAA1724885.1"/>
    </source>
</evidence>
<reference evidence="1 2" key="1">
    <citation type="journal article" date="2019" name="Int. J. Syst. Evol. Microbiol.">
        <title>The Global Catalogue of Microorganisms (GCM) 10K type strain sequencing project: providing services to taxonomists for standard genome sequencing and annotation.</title>
        <authorList>
            <consortium name="The Broad Institute Genomics Platform"/>
            <consortium name="The Broad Institute Genome Sequencing Center for Infectious Disease"/>
            <person name="Wu L."/>
            <person name="Ma J."/>
        </authorList>
    </citation>
    <scope>NUCLEOTIDE SEQUENCE [LARGE SCALE GENOMIC DNA]</scope>
    <source>
        <strain evidence="1 2">JCM 13518</strain>
    </source>
</reference>
<dbReference type="RefSeq" id="WP_344196814.1">
    <property type="nucleotide sequence ID" value="NZ_BAAAME010000002.1"/>
</dbReference>